<evidence type="ECO:0000256" key="5">
    <source>
        <dbReference type="ARBA" id="ARBA00022741"/>
    </source>
</evidence>
<evidence type="ECO:0000256" key="8">
    <source>
        <dbReference type="ARBA" id="ARBA00022771"/>
    </source>
</evidence>
<protein>
    <recommendedName>
        <fullName evidence="15">UvrABC system protein A</fullName>
    </recommendedName>
    <alternativeName>
        <fullName evidence="16">Excinuclease ABC subunit A</fullName>
    </alternativeName>
</protein>
<dbReference type="PANTHER" id="PTHR43152:SF1">
    <property type="entry name" value="UVRA PROTEIN"/>
    <property type="match status" value="1"/>
</dbReference>
<evidence type="ECO:0000256" key="10">
    <source>
        <dbReference type="ARBA" id="ARBA00022840"/>
    </source>
</evidence>
<evidence type="ECO:0000256" key="12">
    <source>
        <dbReference type="ARBA" id="ARBA00023125"/>
    </source>
</evidence>
<evidence type="ECO:0000256" key="13">
    <source>
        <dbReference type="ARBA" id="ARBA00023204"/>
    </source>
</evidence>
<evidence type="ECO:0000256" key="14">
    <source>
        <dbReference type="ARBA" id="ARBA00038000"/>
    </source>
</evidence>
<sequence>MRRKTEAGEVGGAAAEPIVGGQGRPGFVRVRGAREHNLKDVSLDIPRDALVVFTGVSGSGKSSLAFGTLYAEAQRRYLESVSPYARRLFHQMPVPEVDEIDGLPPAVALQQQRGSPTTRSSVGSVSTLSNSLRMLYSRAGDYPAGQALLYAESFSPNTPEGACPECSGLGRVYEVTEQSLVPDDSLTIRERAVAAWPPAWHGQNLRDILVTMGYDVDTPWRDLPKKDRDWILYTDETPTVPVYAGLTPEQTRAALKREDTPSYQGTFTGARRYVLQTFANTESASMKKRVARYMVSTECPLCRGKRLRQEALSVTFAGADIADISRMPLARLHAMLQPYAGGKAQGGKTASDKRRAKLHPEQMIVTQRIAEDLVARLDVLLALGLGYLALERSTPTLSPGELQRLRLATQVRSNLFGVVYVLDEPSAGLHPADTEALLVALDQLKASGNSLFVVEHALDVIRRADWIVDVGPAAGERGGEVLYSGPPEGLKKIEASQTRRYLFDDAPPAVRARRESNGWLRLEGVTRNNLDNLSVEFPLGVLTAVTGVSGSGKSSLVSQVLVDLVATELGQGAPAPELDEADDLEQEAAIPTQGRIVTGMESLRRMVRVDQKPIGRTPRSNLATYTGLFDQVRKLFAATKMARARRYDAGRFSFNVAKGRCETCAGEGSVMVELLFLPSVYAPCPTCEGARYNAKTLEVTYKDRNIAEVLGMTVDAAAEFFAGEPLVERSLEVLREVGLGYLRLGQPATELSGGEAQRIKLATELQRAGRGNTLYILDEPTTGLHPSDADRLVNQLERLVDAGNTVVVVEHTMRVVAACDWVIDIGPGAGDEGGTVVAAGTPEAVARAKHSRTAAYLRACLAS</sequence>
<dbReference type="SUPFAM" id="SSF52540">
    <property type="entry name" value="P-loop containing nucleoside triphosphate hydrolases"/>
    <property type="match status" value="2"/>
</dbReference>
<organism evidence="18 19">
    <name type="scientific">Massilia niabensis</name>
    <dbReference type="NCBI Taxonomy" id="544910"/>
    <lineage>
        <taxon>Bacteria</taxon>
        <taxon>Pseudomonadati</taxon>
        <taxon>Pseudomonadota</taxon>
        <taxon>Betaproteobacteria</taxon>
        <taxon>Burkholderiales</taxon>
        <taxon>Oxalobacteraceae</taxon>
        <taxon>Telluria group</taxon>
        <taxon>Massilia</taxon>
    </lineage>
</organism>
<evidence type="ECO:0000259" key="17">
    <source>
        <dbReference type="PROSITE" id="PS50893"/>
    </source>
</evidence>
<dbReference type="Pfam" id="PF00005">
    <property type="entry name" value="ABC_tran"/>
    <property type="match status" value="1"/>
</dbReference>
<keyword evidence="3" id="KW-0479">Metal-binding</keyword>
<keyword evidence="5" id="KW-0547">Nucleotide-binding</keyword>
<name>A0ABW0LA27_9BURK</name>
<dbReference type="InterPro" id="IPR017871">
    <property type="entry name" value="ABC_transporter-like_CS"/>
</dbReference>
<dbReference type="Proteomes" id="UP001596050">
    <property type="component" value="Unassembled WGS sequence"/>
</dbReference>
<evidence type="ECO:0000256" key="15">
    <source>
        <dbReference type="ARBA" id="ARBA00039316"/>
    </source>
</evidence>
<dbReference type="InterPro" id="IPR003439">
    <property type="entry name" value="ABC_transporter-like_ATP-bd"/>
</dbReference>
<dbReference type="InterPro" id="IPR004602">
    <property type="entry name" value="UvrA"/>
</dbReference>
<dbReference type="EMBL" id="JBHSMU010000015">
    <property type="protein sequence ID" value="MFC5461862.1"/>
    <property type="molecule type" value="Genomic_DNA"/>
</dbReference>
<accession>A0ABW0LA27</accession>
<comment type="caution">
    <text evidence="18">The sequence shown here is derived from an EMBL/GenBank/DDBJ whole genome shotgun (WGS) entry which is preliminary data.</text>
</comment>
<keyword evidence="9" id="KW-0862">Zinc</keyword>
<comment type="subcellular location">
    <subcellularLocation>
        <location evidence="1">Cytoplasm</location>
    </subcellularLocation>
</comment>
<dbReference type="Gene3D" id="1.20.1580.10">
    <property type="entry name" value="ABC transporter ATPase like domain"/>
    <property type="match status" value="2"/>
</dbReference>
<reference evidence="19" key="1">
    <citation type="journal article" date="2019" name="Int. J. Syst. Evol. Microbiol.">
        <title>The Global Catalogue of Microorganisms (GCM) 10K type strain sequencing project: providing services to taxonomists for standard genome sequencing and annotation.</title>
        <authorList>
            <consortium name="The Broad Institute Genomics Platform"/>
            <consortium name="The Broad Institute Genome Sequencing Center for Infectious Disease"/>
            <person name="Wu L."/>
            <person name="Ma J."/>
        </authorList>
    </citation>
    <scope>NUCLEOTIDE SEQUENCE [LARGE SCALE GENOMIC DNA]</scope>
    <source>
        <strain evidence="19">KACC 12649</strain>
    </source>
</reference>
<evidence type="ECO:0000256" key="1">
    <source>
        <dbReference type="ARBA" id="ARBA00004496"/>
    </source>
</evidence>
<keyword evidence="8" id="KW-0863">Zinc-finger</keyword>
<evidence type="ECO:0000256" key="2">
    <source>
        <dbReference type="ARBA" id="ARBA00022490"/>
    </source>
</evidence>
<proteinExistence type="inferred from homology"/>
<keyword evidence="11" id="KW-0267">Excision nuclease</keyword>
<dbReference type="NCBIfam" id="TIGR00630">
    <property type="entry name" value="uvra"/>
    <property type="match status" value="1"/>
</dbReference>
<dbReference type="PROSITE" id="PS00211">
    <property type="entry name" value="ABC_TRANSPORTER_1"/>
    <property type="match status" value="2"/>
</dbReference>
<evidence type="ECO:0000256" key="3">
    <source>
        <dbReference type="ARBA" id="ARBA00022723"/>
    </source>
</evidence>
<keyword evidence="7" id="KW-0228">DNA excision</keyword>
<keyword evidence="4" id="KW-0677">Repeat</keyword>
<dbReference type="RefSeq" id="WP_379785309.1">
    <property type="nucleotide sequence ID" value="NZ_JBHSMU010000015.1"/>
</dbReference>
<dbReference type="PROSITE" id="PS50893">
    <property type="entry name" value="ABC_TRANSPORTER_2"/>
    <property type="match status" value="1"/>
</dbReference>
<keyword evidence="19" id="KW-1185">Reference proteome</keyword>
<evidence type="ECO:0000256" key="7">
    <source>
        <dbReference type="ARBA" id="ARBA00022769"/>
    </source>
</evidence>
<dbReference type="Pfam" id="PF17755">
    <property type="entry name" value="UvrA_DNA-bind"/>
    <property type="match status" value="1"/>
</dbReference>
<comment type="similarity">
    <text evidence="14">Belongs to the ABC transporter superfamily. UvrA family.</text>
</comment>
<feature type="domain" description="ABC transporter" evidence="17">
    <location>
        <begin position="520"/>
        <end position="852"/>
    </location>
</feature>
<keyword evidence="2" id="KW-0963">Cytoplasm</keyword>
<keyword evidence="13" id="KW-0234">DNA repair</keyword>
<dbReference type="InterPro" id="IPR041552">
    <property type="entry name" value="UvrA_DNA-bd"/>
</dbReference>
<gene>
    <name evidence="18" type="primary">uvrA</name>
    <name evidence="18" type="ORF">ACFPN5_18780</name>
</gene>
<keyword evidence="12" id="KW-0238">DNA-binding</keyword>
<evidence type="ECO:0000256" key="16">
    <source>
        <dbReference type="ARBA" id="ARBA00042156"/>
    </source>
</evidence>
<evidence type="ECO:0000256" key="4">
    <source>
        <dbReference type="ARBA" id="ARBA00022737"/>
    </source>
</evidence>
<dbReference type="PANTHER" id="PTHR43152">
    <property type="entry name" value="UVRABC SYSTEM PROTEIN A"/>
    <property type="match status" value="1"/>
</dbReference>
<dbReference type="Gene3D" id="1.10.8.280">
    <property type="entry name" value="ABC transporter ATPase domain-like"/>
    <property type="match status" value="1"/>
</dbReference>
<evidence type="ECO:0000256" key="6">
    <source>
        <dbReference type="ARBA" id="ARBA00022763"/>
    </source>
</evidence>
<keyword evidence="6" id="KW-0227">DNA damage</keyword>
<evidence type="ECO:0000313" key="18">
    <source>
        <dbReference type="EMBL" id="MFC5461862.1"/>
    </source>
</evidence>
<keyword evidence="10" id="KW-0067">ATP-binding</keyword>
<evidence type="ECO:0000256" key="11">
    <source>
        <dbReference type="ARBA" id="ARBA00022881"/>
    </source>
</evidence>
<dbReference type="InterPro" id="IPR027417">
    <property type="entry name" value="P-loop_NTPase"/>
</dbReference>
<evidence type="ECO:0000256" key="9">
    <source>
        <dbReference type="ARBA" id="ARBA00022833"/>
    </source>
</evidence>
<dbReference type="Gene3D" id="3.40.50.300">
    <property type="entry name" value="P-loop containing nucleotide triphosphate hydrolases"/>
    <property type="match status" value="2"/>
</dbReference>
<evidence type="ECO:0000313" key="19">
    <source>
        <dbReference type="Proteomes" id="UP001596050"/>
    </source>
</evidence>